<feature type="domain" description="EAL" evidence="2">
    <location>
        <begin position="128"/>
        <end position="367"/>
    </location>
</feature>
<name>A0ABV2TRN2_9RHOO</name>
<dbReference type="SUPFAM" id="SSF49879">
    <property type="entry name" value="SMAD/FHA domain"/>
    <property type="match status" value="1"/>
</dbReference>
<evidence type="ECO:0000313" key="3">
    <source>
        <dbReference type="EMBL" id="MET7015808.1"/>
    </source>
</evidence>
<dbReference type="PROSITE" id="PS50006">
    <property type="entry name" value="FHA_DOMAIN"/>
    <property type="match status" value="1"/>
</dbReference>
<dbReference type="InterPro" id="IPR035919">
    <property type="entry name" value="EAL_sf"/>
</dbReference>
<dbReference type="Gene3D" id="3.20.20.450">
    <property type="entry name" value="EAL domain"/>
    <property type="match status" value="1"/>
</dbReference>
<keyword evidence="4" id="KW-1185">Reference proteome</keyword>
<dbReference type="PROSITE" id="PS50883">
    <property type="entry name" value="EAL"/>
    <property type="match status" value="1"/>
</dbReference>
<dbReference type="Pfam" id="PF00563">
    <property type="entry name" value="EAL"/>
    <property type="match status" value="1"/>
</dbReference>
<gene>
    <name evidence="3" type="ORF">ABXR19_16575</name>
</gene>
<sequence length="367" mass="41119">MERQWFLESISADGSHVTYNITHLPFRIGRDPENDLAVATLGLSRHHALLTPDISGRIRLTDLNSTNGSFVSRRRIEGSCLLDENDIVHFGTAEFRLRVRQPEQMRIVPANEMRTMLVPNGMNLSEYFVPNEAEFLDLLQGQGMSGAAQPIVHAQTSEIFAYELLGRANHPLLPISPIRLFELANALDREVELSVAFRKFGIASIAPRLKGFPLFANTHPKETFSEDFFTSLVKLRTQMPDLDLVIEIHETAVTESTRLIELATRFRDIGVRFAYDDFGAGQARLNELGEAPAHFVKFDMGLVHDIHLASPRKHRVVSDLVKLVLDLGSVPLAEGIEMEAEAQICRDMGFQLIQGFLTGRPIPADQL</sequence>
<dbReference type="CDD" id="cd00060">
    <property type="entry name" value="FHA"/>
    <property type="match status" value="1"/>
</dbReference>
<dbReference type="InterPro" id="IPR000253">
    <property type="entry name" value="FHA_dom"/>
</dbReference>
<feature type="domain" description="FHA" evidence="1">
    <location>
        <begin position="26"/>
        <end position="76"/>
    </location>
</feature>
<organism evidence="3 4">
    <name type="scientific">Uliginosibacterium flavum</name>
    <dbReference type="NCBI Taxonomy" id="1396831"/>
    <lineage>
        <taxon>Bacteria</taxon>
        <taxon>Pseudomonadati</taxon>
        <taxon>Pseudomonadota</taxon>
        <taxon>Betaproteobacteria</taxon>
        <taxon>Rhodocyclales</taxon>
        <taxon>Zoogloeaceae</taxon>
        <taxon>Uliginosibacterium</taxon>
    </lineage>
</organism>
<dbReference type="PANTHER" id="PTHR33121">
    <property type="entry name" value="CYCLIC DI-GMP PHOSPHODIESTERASE PDEF"/>
    <property type="match status" value="1"/>
</dbReference>
<evidence type="ECO:0000259" key="2">
    <source>
        <dbReference type="PROSITE" id="PS50883"/>
    </source>
</evidence>
<dbReference type="Proteomes" id="UP001549691">
    <property type="component" value="Unassembled WGS sequence"/>
</dbReference>
<evidence type="ECO:0000259" key="1">
    <source>
        <dbReference type="PROSITE" id="PS50006"/>
    </source>
</evidence>
<accession>A0ABV2TRN2</accession>
<dbReference type="SMART" id="SM00240">
    <property type="entry name" value="FHA"/>
    <property type="match status" value="1"/>
</dbReference>
<dbReference type="SMART" id="SM00052">
    <property type="entry name" value="EAL"/>
    <property type="match status" value="1"/>
</dbReference>
<dbReference type="Pfam" id="PF00498">
    <property type="entry name" value="FHA"/>
    <property type="match status" value="1"/>
</dbReference>
<dbReference type="PANTHER" id="PTHR33121:SF76">
    <property type="entry name" value="SIGNALING PROTEIN"/>
    <property type="match status" value="1"/>
</dbReference>
<reference evidence="3 4" key="1">
    <citation type="submission" date="2024-07" db="EMBL/GenBank/DDBJ databases">
        <title>Uliginosibacterium flavum JJ3220;KACC:17644.</title>
        <authorList>
            <person name="Kim M.K."/>
        </authorList>
    </citation>
    <scope>NUCLEOTIDE SEQUENCE [LARGE SCALE GENOMIC DNA]</scope>
    <source>
        <strain evidence="3 4">KACC:17644</strain>
    </source>
</reference>
<protein>
    <submittedName>
        <fullName evidence="3">EAL domain-containing protein</fullName>
    </submittedName>
</protein>
<proteinExistence type="predicted"/>
<dbReference type="InterPro" id="IPR050706">
    <property type="entry name" value="Cyclic-di-GMP_PDE-like"/>
</dbReference>
<evidence type="ECO:0000313" key="4">
    <source>
        <dbReference type="Proteomes" id="UP001549691"/>
    </source>
</evidence>
<comment type="caution">
    <text evidence="3">The sequence shown here is derived from an EMBL/GenBank/DDBJ whole genome shotgun (WGS) entry which is preliminary data.</text>
</comment>
<dbReference type="RefSeq" id="WP_354602265.1">
    <property type="nucleotide sequence ID" value="NZ_JBEWZI010000022.1"/>
</dbReference>
<dbReference type="EMBL" id="JBEWZI010000022">
    <property type="protein sequence ID" value="MET7015808.1"/>
    <property type="molecule type" value="Genomic_DNA"/>
</dbReference>
<dbReference type="CDD" id="cd01948">
    <property type="entry name" value="EAL"/>
    <property type="match status" value="1"/>
</dbReference>
<dbReference type="InterPro" id="IPR008984">
    <property type="entry name" value="SMAD_FHA_dom_sf"/>
</dbReference>
<dbReference type="Gene3D" id="2.60.200.20">
    <property type="match status" value="1"/>
</dbReference>
<dbReference type="InterPro" id="IPR001633">
    <property type="entry name" value="EAL_dom"/>
</dbReference>
<dbReference type="SUPFAM" id="SSF141868">
    <property type="entry name" value="EAL domain-like"/>
    <property type="match status" value="1"/>
</dbReference>